<dbReference type="EMBL" id="BLLH01000001">
    <property type="protein sequence ID" value="GFH39690.1"/>
    <property type="molecule type" value="Genomic_DNA"/>
</dbReference>
<dbReference type="InterPro" id="IPR000568">
    <property type="entry name" value="ATP_synth_F0_asu"/>
</dbReference>
<evidence type="ECO:0000313" key="14">
    <source>
        <dbReference type="Proteomes" id="UP000475928"/>
    </source>
</evidence>
<evidence type="ECO:0000256" key="7">
    <source>
        <dbReference type="ARBA" id="ARBA00022989"/>
    </source>
</evidence>
<evidence type="ECO:0000256" key="8">
    <source>
        <dbReference type="ARBA" id="ARBA00023065"/>
    </source>
</evidence>
<dbReference type="PRINTS" id="PR00123">
    <property type="entry name" value="ATPASEA"/>
</dbReference>
<feature type="transmembrane region" description="Helical" evidence="11">
    <location>
        <begin position="114"/>
        <end position="132"/>
    </location>
</feature>
<keyword evidence="9 11" id="KW-0472">Membrane</keyword>
<evidence type="ECO:0000256" key="2">
    <source>
        <dbReference type="ARBA" id="ARBA00006810"/>
    </source>
</evidence>
<evidence type="ECO:0000256" key="4">
    <source>
        <dbReference type="ARBA" id="ARBA00022547"/>
    </source>
</evidence>
<evidence type="ECO:0000256" key="10">
    <source>
        <dbReference type="ARBA" id="ARBA00023310"/>
    </source>
</evidence>
<dbReference type="NCBIfam" id="NF004479">
    <property type="entry name" value="PRK05815.1-4"/>
    <property type="match status" value="1"/>
</dbReference>
<keyword evidence="8 11" id="KW-0406">Ion transport</keyword>
<feature type="transmembrane region" description="Helical" evidence="11">
    <location>
        <begin position="171"/>
        <end position="189"/>
    </location>
</feature>
<dbReference type="AlphaFoldDB" id="A0A6A0B301"/>
<keyword evidence="3 11" id="KW-0813">Transport</keyword>
<keyword evidence="11" id="KW-1003">Cell membrane</keyword>
<evidence type="ECO:0000256" key="3">
    <source>
        <dbReference type="ARBA" id="ARBA00022448"/>
    </source>
</evidence>
<comment type="function">
    <text evidence="11 12">Key component of the proton channel; it plays a direct role in the translocation of protons across the membrane.</text>
</comment>
<keyword evidence="14" id="KW-1185">Reference proteome</keyword>
<dbReference type="PANTHER" id="PTHR42823">
    <property type="entry name" value="ATP SYNTHASE SUBUNIT A, CHLOROPLASTIC"/>
    <property type="match status" value="1"/>
</dbReference>
<comment type="caution">
    <text evidence="13">The sequence shown here is derived from an EMBL/GenBank/DDBJ whole genome shotgun (WGS) entry which is preliminary data.</text>
</comment>
<dbReference type="GO" id="GO:0005886">
    <property type="term" value="C:plasma membrane"/>
    <property type="evidence" value="ECO:0007669"/>
    <property type="project" value="UniProtKB-SubCell"/>
</dbReference>
<dbReference type="Gene3D" id="1.20.120.220">
    <property type="entry name" value="ATP synthase, F0 complex, subunit A"/>
    <property type="match status" value="1"/>
</dbReference>
<dbReference type="GO" id="GO:0046933">
    <property type="term" value="F:proton-transporting ATP synthase activity, rotational mechanism"/>
    <property type="evidence" value="ECO:0007669"/>
    <property type="project" value="UniProtKB-UniRule"/>
</dbReference>
<dbReference type="PANTHER" id="PTHR42823:SF3">
    <property type="entry name" value="ATP SYNTHASE SUBUNIT A, CHLOROPLASTIC"/>
    <property type="match status" value="1"/>
</dbReference>
<dbReference type="Pfam" id="PF00119">
    <property type="entry name" value="ATP-synt_A"/>
    <property type="match status" value="1"/>
</dbReference>
<keyword evidence="4 11" id="KW-0138">CF(0)</keyword>
<reference evidence="13 14" key="1">
    <citation type="submission" date="2020-02" db="EMBL/GenBank/DDBJ databases">
        <title>Draft genome sequence of Lactococcus sp. Hs20B0-1.</title>
        <authorList>
            <person name="Noda S."/>
            <person name="Yuki M."/>
            <person name="Ohkuma M."/>
        </authorList>
    </citation>
    <scope>NUCLEOTIDE SEQUENCE [LARGE SCALE GENOMIC DNA]</scope>
    <source>
        <strain evidence="13 14">Hs20B0-1</strain>
    </source>
</reference>
<feature type="transmembrane region" description="Helical" evidence="11">
    <location>
        <begin position="74"/>
        <end position="94"/>
    </location>
</feature>
<accession>A0A6A0B301</accession>
<protein>
    <recommendedName>
        <fullName evidence="11 12">ATP synthase subunit a</fullName>
    </recommendedName>
    <alternativeName>
        <fullName evidence="11">ATP synthase F0 sector subunit a</fullName>
    </alternativeName>
    <alternativeName>
        <fullName evidence="11">F-ATPase subunit 6</fullName>
    </alternativeName>
</protein>
<dbReference type="NCBIfam" id="TIGR01131">
    <property type="entry name" value="ATP_synt_6_or_A"/>
    <property type="match status" value="1"/>
</dbReference>
<evidence type="ECO:0000256" key="11">
    <source>
        <dbReference type="HAMAP-Rule" id="MF_01393"/>
    </source>
</evidence>
<dbReference type="InterPro" id="IPR035908">
    <property type="entry name" value="F0_ATP_A_sf"/>
</dbReference>
<sequence length="237" mass="26226">MDKTLSFHIGPIWFDGTVTMMTALVVVIVFGLVFWASRNMTLKPKGKQNVLEWVIDFVEGIGKENLGSSEGPRYTLLSFTLFSFLLISNVLGLVTKLNTRQDVSLWKSPTANAAVDLTLALMVIVLANFLGAQKFGFKGYVKNAFLKPPTAMLPMNILEEFTNTLSLGLRLYGNIFAGEVMLGLLVGMGNSHWFMMPVAIILEVAWTGFSLFISGLQAYVFVLLTTMYISHKVSAEH</sequence>
<dbReference type="PROSITE" id="PS00449">
    <property type="entry name" value="ATPASE_A"/>
    <property type="match status" value="1"/>
</dbReference>
<dbReference type="HAMAP" id="MF_01393">
    <property type="entry name" value="ATP_synth_a_bact"/>
    <property type="match status" value="1"/>
</dbReference>
<comment type="subcellular location">
    <subcellularLocation>
        <location evidence="11 12">Cell membrane</location>
        <topology evidence="11 12">Multi-pass membrane protein</topology>
    </subcellularLocation>
    <subcellularLocation>
        <location evidence="1">Membrane</location>
        <topology evidence="1">Multi-pass membrane protein</topology>
    </subcellularLocation>
</comment>
<keyword evidence="6 11" id="KW-0375">Hydrogen ion transport</keyword>
<evidence type="ECO:0000256" key="12">
    <source>
        <dbReference type="RuleBase" id="RU000483"/>
    </source>
</evidence>
<evidence type="ECO:0000313" key="13">
    <source>
        <dbReference type="EMBL" id="GFH39690.1"/>
    </source>
</evidence>
<dbReference type="GO" id="GO:0042777">
    <property type="term" value="P:proton motive force-driven plasma membrane ATP synthesis"/>
    <property type="evidence" value="ECO:0007669"/>
    <property type="project" value="TreeGrafter"/>
</dbReference>
<comment type="similarity">
    <text evidence="2 11 12">Belongs to the ATPase A chain family.</text>
</comment>
<dbReference type="InterPro" id="IPR023011">
    <property type="entry name" value="ATP_synth_F0_asu_AS"/>
</dbReference>
<keyword evidence="7 11" id="KW-1133">Transmembrane helix</keyword>
<dbReference type="SUPFAM" id="SSF81336">
    <property type="entry name" value="F1F0 ATP synthase subunit A"/>
    <property type="match status" value="1"/>
</dbReference>
<name>A0A6A0B301_9LACT</name>
<feature type="transmembrane region" description="Helical" evidence="11">
    <location>
        <begin position="209"/>
        <end position="229"/>
    </location>
</feature>
<dbReference type="RefSeq" id="WP_172354549.1">
    <property type="nucleotide sequence ID" value="NZ_BLLH01000001.1"/>
</dbReference>
<evidence type="ECO:0000256" key="9">
    <source>
        <dbReference type="ARBA" id="ARBA00023136"/>
    </source>
</evidence>
<dbReference type="Proteomes" id="UP000475928">
    <property type="component" value="Unassembled WGS sequence"/>
</dbReference>
<organism evidence="13 14">
    <name type="scientific">Pseudolactococcus insecticola</name>
    <dbReference type="NCBI Taxonomy" id="2709158"/>
    <lineage>
        <taxon>Bacteria</taxon>
        <taxon>Bacillati</taxon>
        <taxon>Bacillota</taxon>
        <taxon>Bacilli</taxon>
        <taxon>Lactobacillales</taxon>
        <taxon>Streptococcaceae</taxon>
        <taxon>Pseudolactococcus</taxon>
    </lineage>
</organism>
<dbReference type="CDD" id="cd00310">
    <property type="entry name" value="ATP-synt_Fo_a_6"/>
    <property type="match status" value="1"/>
</dbReference>
<keyword evidence="5 11" id="KW-0812">Transmembrane</keyword>
<keyword evidence="10 11" id="KW-0066">ATP synthesis</keyword>
<evidence type="ECO:0000256" key="5">
    <source>
        <dbReference type="ARBA" id="ARBA00022692"/>
    </source>
</evidence>
<evidence type="ECO:0000256" key="6">
    <source>
        <dbReference type="ARBA" id="ARBA00022781"/>
    </source>
</evidence>
<evidence type="ECO:0000256" key="1">
    <source>
        <dbReference type="ARBA" id="ARBA00004141"/>
    </source>
</evidence>
<gene>
    <name evidence="11 13" type="primary">atpB</name>
    <name evidence="13" type="ORF">Hs20B_00880</name>
</gene>
<feature type="transmembrane region" description="Helical" evidence="11">
    <location>
        <begin position="12"/>
        <end position="35"/>
    </location>
</feature>
<proteinExistence type="inferred from homology"/>
<dbReference type="InterPro" id="IPR045082">
    <property type="entry name" value="ATP_syn_F0_a_bact/chloroplast"/>
</dbReference>
<dbReference type="GO" id="GO:0045259">
    <property type="term" value="C:proton-transporting ATP synthase complex"/>
    <property type="evidence" value="ECO:0007669"/>
    <property type="project" value="UniProtKB-KW"/>
</dbReference>